<feature type="transmembrane region" description="Helical" evidence="1">
    <location>
        <begin position="15"/>
        <end position="34"/>
    </location>
</feature>
<dbReference type="Proteomes" id="UP001108123">
    <property type="component" value="Unassembled WGS sequence"/>
</dbReference>
<evidence type="ECO:0000313" key="3">
    <source>
        <dbReference type="EMBL" id="MSS42613.1"/>
    </source>
</evidence>
<reference evidence="2" key="2">
    <citation type="submission" date="2022-01" db="EMBL/GenBank/DDBJ databases">
        <title>Collection of gut derived symbiotic bacterial strains cultured from healthy donors.</title>
        <authorList>
            <person name="Lin H."/>
            <person name="Kohout C."/>
            <person name="Waligurski E."/>
            <person name="Pamer E.G."/>
        </authorList>
    </citation>
    <scope>NUCLEOTIDE SEQUENCE</scope>
    <source>
        <strain evidence="2">MSK.14.39</strain>
    </source>
</reference>
<reference evidence="3 4" key="1">
    <citation type="submission" date="2019-08" db="EMBL/GenBank/DDBJ databases">
        <title>In-depth cultivation of the pig gut microbiome towards novel bacterial diversity and tailored functional studies.</title>
        <authorList>
            <person name="Wylensek D."/>
            <person name="Hitch T.C.A."/>
            <person name="Clavel T."/>
        </authorList>
    </citation>
    <scope>NUCLEOTIDE SEQUENCE [LARGE SCALE GENOMIC DNA]</scope>
    <source>
        <strain evidence="3 4">Med78-601-WT-4W-RMD-3</strain>
    </source>
</reference>
<evidence type="ECO:0000313" key="4">
    <source>
        <dbReference type="Proteomes" id="UP000462760"/>
    </source>
</evidence>
<keyword evidence="1" id="KW-0812">Transmembrane</keyword>
<keyword evidence="1" id="KW-1133">Transmembrane helix</keyword>
<keyword evidence="5" id="KW-1185">Reference proteome</keyword>
<proteinExistence type="predicted"/>
<keyword evidence="1" id="KW-0472">Membrane</keyword>
<sequence>MDNILNYVKKNLEKISNYIFYTGLLVAVYGLYKIYISRRGLPQGVCPIDDNRPIMYIAIGLFIVSLVLYTICDFQEKKKKQ</sequence>
<dbReference type="EMBL" id="VULR01000002">
    <property type="protein sequence ID" value="MSS42613.1"/>
    <property type="molecule type" value="Genomic_DNA"/>
</dbReference>
<dbReference type="OrthoDB" id="1957835at2"/>
<protein>
    <submittedName>
        <fullName evidence="3">Uncharacterized protein</fullName>
    </submittedName>
</protein>
<gene>
    <name evidence="3" type="ORF">FYJ27_02530</name>
    <name evidence="2" type="ORF">L0P62_00365</name>
</gene>
<organism evidence="3 4">
    <name type="scientific">Anaerosalibacter bizertensis</name>
    <dbReference type="NCBI Taxonomy" id="932217"/>
    <lineage>
        <taxon>Bacteria</taxon>
        <taxon>Bacillati</taxon>
        <taxon>Bacillota</taxon>
        <taxon>Tissierellia</taxon>
        <taxon>Tissierellales</taxon>
        <taxon>Sporanaerobacteraceae</taxon>
        <taxon>Anaerosalibacter</taxon>
    </lineage>
</organism>
<feature type="transmembrane region" description="Helical" evidence="1">
    <location>
        <begin position="54"/>
        <end position="72"/>
    </location>
</feature>
<evidence type="ECO:0000256" key="1">
    <source>
        <dbReference type="SAM" id="Phobius"/>
    </source>
</evidence>
<name>A0A844FF28_9FIRM</name>
<comment type="caution">
    <text evidence="3">The sequence shown here is derived from an EMBL/GenBank/DDBJ whole genome shotgun (WGS) entry which is preliminary data.</text>
</comment>
<dbReference type="AlphaFoldDB" id="A0A844FF28"/>
<dbReference type="Proteomes" id="UP000462760">
    <property type="component" value="Unassembled WGS sequence"/>
</dbReference>
<dbReference type="RefSeq" id="WP_154482666.1">
    <property type="nucleotide sequence ID" value="NZ_JAHLOA010000001.1"/>
</dbReference>
<evidence type="ECO:0000313" key="5">
    <source>
        <dbReference type="Proteomes" id="UP001108123"/>
    </source>
</evidence>
<dbReference type="EMBL" id="JAKNID010000001">
    <property type="protein sequence ID" value="MCG4563892.1"/>
    <property type="molecule type" value="Genomic_DNA"/>
</dbReference>
<evidence type="ECO:0000313" key="2">
    <source>
        <dbReference type="EMBL" id="MCG4563892.1"/>
    </source>
</evidence>
<accession>A0A844FF28</accession>